<keyword evidence="1" id="KW-0808">Transferase</keyword>
<name>A0A3Q9UVG4_9MICO</name>
<dbReference type="GO" id="GO:0070733">
    <property type="term" value="F:AMPylase activity"/>
    <property type="evidence" value="ECO:0007669"/>
    <property type="project" value="UniProtKB-EC"/>
</dbReference>
<comment type="catalytic activity">
    <reaction evidence="7">
        <text>L-tyrosyl-[protein] + ATP = O-(5'-adenylyl)-L-tyrosyl-[protein] + diphosphate</text>
        <dbReference type="Rhea" id="RHEA:54288"/>
        <dbReference type="Rhea" id="RHEA-COMP:10136"/>
        <dbReference type="Rhea" id="RHEA-COMP:13846"/>
        <dbReference type="ChEBI" id="CHEBI:30616"/>
        <dbReference type="ChEBI" id="CHEBI:33019"/>
        <dbReference type="ChEBI" id="CHEBI:46858"/>
        <dbReference type="ChEBI" id="CHEBI:83624"/>
        <dbReference type="EC" id="2.7.7.108"/>
    </reaction>
</comment>
<dbReference type="Pfam" id="PF02661">
    <property type="entry name" value="Fic"/>
    <property type="match status" value="1"/>
</dbReference>
<evidence type="ECO:0000256" key="4">
    <source>
        <dbReference type="ARBA" id="ARBA00022840"/>
    </source>
</evidence>
<dbReference type="EMBL" id="CP028137">
    <property type="protein sequence ID" value="AZZ53971.1"/>
    <property type="molecule type" value="Genomic_DNA"/>
</dbReference>
<dbReference type="KEGG" id="rfs:C1I64_19325"/>
<dbReference type="PANTHER" id="PTHR39560">
    <property type="entry name" value="PROTEIN ADENYLYLTRANSFERASE FIC-RELATED"/>
    <property type="match status" value="1"/>
</dbReference>
<reference evidence="10" key="1">
    <citation type="submission" date="2018-03" db="EMBL/GenBank/DDBJ databases">
        <title>Bacteriophage NCPPB3778 and a type I-E CRISPR drive the evolution of the US Biological Select Agent, Rathayibacter toxicus.</title>
        <authorList>
            <person name="Davis E.W.II."/>
            <person name="Tabima J.F."/>
            <person name="Weisberg A.J."/>
            <person name="Dantas Lopes L."/>
            <person name="Wiseman M.S."/>
            <person name="Wiseman M.S."/>
            <person name="Pupko T."/>
            <person name="Belcher M.S."/>
            <person name="Sechler A.J."/>
            <person name="Tancos M.A."/>
            <person name="Schroeder B.K."/>
            <person name="Murray T.D."/>
            <person name="Luster D.G."/>
            <person name="Schneider W.L."/>
            <person name="Rogers E."/>
            <person name="Andreote F.D."/>
            <person name="Grunwald N.J."/>
            <person name="Putnam M.L."/>
            <person name="Chang J.H."/>
        </authorList>
    </citation>
    <scope>NUCLEOTIDE SEQUENCE [LARGE SCALE GENOMIC DNA]</scope>
    <source>
        <strain evidence="10">DSM 15932</strain>
    </source>
</reference>
<protein>
    <recommendedName>
        <fullName evidence="5">protein adenylyltransferase</fullName>
        <ecNumber evidence="5">2.7.7.108</ecNumber>
    </recommendedName>
</protein>
<organism evidence="9 10">
    <name type="scientific">Rathayibacter festucae DSM 15932</name>
    <dbReference type="NCBI Taxonomy" id="1328866"/>
    <lineage>
        <taxon>Bacteria</taxon>
        <taxon>Bacillati</taxon>
        <taxon>Actinomycetota</taxon>
        <taxon>Actinomycetes</taxon>
        <taxon>Micrococcales</taxon>
        <taxon>Microbacteriaceae</taxon>
        <taxon>Rathayibacter</taxon>
    </lineage>
</organism>
<dbReference type="AlphaFoldDB" id="A0A3Q9UVG4"/>
<dbReference type="EC" id="2.7.7.108" evidence="5"/>
<dbReference type="PANTHER" id="PTHR39560:SF1">
    <property type="entry name" value="PROTEIN ADENYLYLTRANSFERASE FIC-RELATED"/>
    <property type="match status" value="1"/>
</dbReference>
<sequence>MPLGSTFRTWDDYFIPGTTVLRNKFTGPSKPYGETDPVKLRAMEEAITAVRIRELHENPVKGRFDYAHMKAIHRAIFHDVYAWAGQERVAPVGARMTKDGHAYYPAGPALSEAADAEYAKLARKDHLRGLGLEEFIDELAESWGELNVIHFAREGNTRTQFVFFSQLAEQAGYQIDAALFAPGAPLRDAFVEARFHSQDTGSNEDLAAVLRQAVAPLPGGADAGSK</sequence>
<evidence type="ECO:0000256" key="2">
    <source>
        <dbReference type="ARBA" id="ARBA00022695"/>
    </source>
</evidence>
<evidence type="ECO:0000256" key="6">
    <source>
        <dbReference type="ARBA" id="ARBA00047939"/>
    </source>
</evidence>
<dbReference type="InterPro" id="IPR036597">
    <property type="entry name" value="Fido-like_dom_sf"/>
</dbReference>
<keyword evidence="4" id="KW-0067">ATP-binding</keyword>
<dbReference type="Gene3D" id="1.10.3290.10">
    <property type="entry name" value="Fido-like domain"/>
    <property type="match status" value="1"/>
</dbReference>
<dbReference type="RefSeq" id="WP_127888334.1">
    <property type="nucleotide sequence ID" value="NZ_CP028137.1"/>
</dbReference>
<accession>A0A3Q9UVG4</accession>
<evidence type="ECO:0000256" key="1">
    <source>
        <dbReference type="ARBA" id="ARBA00022679"/>
    </source>
</evidence>
<evidence type="ECO:0000256" key="7">
    <source>
        <dbReference type="ARBA" id="ARBA00048696"/>
    </source>
</evidence>
<keyword evidence="2" id="KW-0548">Nucleotidyltransferase</keyword>
<evidence type="ECO:0000256" key="5">
    <source>
        <dbReference type="ARBA" id="ARBA00034531"/>
    </source>
</evidence>
<evidence type="ECO:0000313" key="9">
    <source>
        <dbReference type="EMBL" id="AZZ53971.1"/>
    </source>
</evidence>
<gene>
    <name evidence="9" type="ORF">C1I64_19325</name>
</gene>
<evidence type="ECO:0000313" key="10">
    <source>
        <dbReference type="Proteomes" id="UP000285317"/>
    </source>
</evidence>
<proteinExistence type="predicted"/>
<dbReference type="InterPro" id="IPR003812">
    <property type="entry name" value="Fido"/>
</dbReference>
<dbReference type="Proteomes" id="UP000285317">
    <property type="component" value="Chromosome"/>
</dbReference>
<dbReference type="GO" id="GO:0051302">
    <property type="term" value="P:regulation of cell division"/>
    <property type="evidence" value="ECO:0007669"/>
    <property type="project" value="TreeGrafter"/>
</dbReference>
<dbReference type="PROSITE" id="PS51459">
    <property type="entry name" value="FIDO"/>
    <property type="match status" value="1"/>
</dbReference>
<evidence type="ECO:0000256" key="3">
    <source>
        <dbReference type="ARBA" id="ARBA00022741"/>
    </source>
</evidence>
<keyword evidence="3" id="KW-0547">Nucleotide-binding</keyword>
<feature type="domain" description="Fido" evidence="8">
    <location>
        <begin position="64"/>
        <end position="212"/>
    </location>
</feature>
<dbReference type="SUPFAM" id="SSF140931">
    <property type="entry name" value="Fic-like"/>
    <property type="match status" value="1"/>
</dbReference>
<comment type="catalytic activity">
    <reaction evidence="6">
        <text>L-threonyl-[protein] + ATP = 3-O-(5'-adenylyl)-L-threonyl-[protein] + diphosphate</text>
        <dbReference type="Rhea" id="RHEA:54292"/>
        <dbReference type="Rhea" id="RHEA-COMP:11060"/>
        <dbReference type="Rhea" id="RHEA-COMP:13847"/>
        <dbReference type="ChEBI" id="CHEBI:30013"/>
        <dbReference type="ChEBI" id="CHEBI:30616"/>
        <dbReference type="ChEBI" id="CHEBI:33019"/>
        <dbReference type="ChEBI" id="CHEBI:138113"/>
        <dbReference type="EC" id="2.7.7.108"/>
    </reaction>
</comment>
<dbReference type="GO" id="GO:0005524">
    <property type="term" value="F:ATP binding"/>
    <property type="evidence" value="ECO:0007669"/>
    <property type="project" value="UniProtKB-KW"/>
</dbReference>
<evidence type="ECO:0000259" key="8">
    <source>
        <dbReference type="PROSITE" id="PS51459"/>
    </source>
</evidence>